<dbReference type="STRING" id="1605367.AFM12_12375"/>
<reference evidence="1 2" key="1">
    <citation type="submission" date="2015-07" db="EMBL/GenBank/DDBJ databases">
        <title>The draft genome sequence of Leadbetterella sp. JN14-9.</title>
        <authorList>
            <person name="Liu Y."/>
            <person name="Du J."/>
            <person name="Shao Z."/>
        </authorList>
    </citation>
    <scope>NUCLEOTIDE SEQUENCE [LARGE SCALE GENOMIC DNA]</scope>
    <source>
        <strain evidence="1 2">JN14-9</strain>
    </source>
</reference>
<evidence type="ECO:0000313" key="1">
    <source>
        <dbReference type="EMBL" id="KPM48000.1"/>
    </source>
</evidence>
<protein>
    <submittedName>
        <fullName evidence="1">Uncharacterized protein</fullName>
    </submittedName>
</protein>
<dbReference type="Proteomes" id="UP000050454">
    <property type="component" value="Unassembled WGS sequence"/>
</dbReference>
<gene>
    <name evidence="1" type="ORF">AFM12_12375</name>
</gene>
<accession>A0A0P7BBW0</accession>
<name>A0A0P7BBW0_9BACT</name>
<dbReference type="EMBL" id="LGTQ01000009">
    <property type="protein sequence ID" value="KPM48000.1"/>
    <property type="molecule type" value="Genomic_DNA"/>
</dbReference>
<keyword evidence="2" id="KW-1185">Reference proteome</keyword>
<organism evidence="1 2">
    <name type="scientific">Jiulongibacter sediminis</name>
    <dbReference type="NCBI Taxonomy" id="1605367"/>
    <lineage>
        <taxon>Bacteria</taxon>
        <taxon>Pseudomonadati</taxon>
        <taxon>Bacteroidota</taxon>
        <taxon>Cytophagia</taxon>
        <taxon>Cytophagales</taxon>
        <taxon>Leadbetterellaceae</taxon>
        <taxon>Jiulongibacter</taxon>
    </lineage>
</organism>
<sequence length="87" mass="10237">MSCLNELLQNKIRKTASILIIYSWSTLIDILVQCGEKVLFRSFYLNYQTFRGNGRKGEGGQRAMFKIMLTFRPHQNHNNVCFTFQEK</sequence>
<evidence type="ECO:0000313" key="2">
    <source>
        <dbReference type="Proteomes" id="UP000050454"/>
    </source>
</evidence>
<comment type="caution">
    <text evidence="1">The sequence shown here is derived from an EMBL/GenBank/DDBJ whole genome shotgun (WGS) entry which is preliminary data.</text>
</comment>
<proteinExistence type="predicted"/>
<dbReference type="AlphaFoldDB" id="A0A0P7BBW0"/>